<sequence length="383" mass="42055">MFTIIFFLFLLAWVPAVFGAYDNAARNSVSVYWGQNAFNQANGPDVQYRLSHYCNNVNIDLIILSFLTTLHDEVVNFASATDLCQPIPGTKLKYCPEIEEDITECQKTYGKTIILSIGGAAYNESGFSSEEDAINAAEKVWKNFGPLTQGSTSRPFGGAVVDGFDFDFEVHTTNMMPFADQLRSLMDQSTASGDKYYYLTAAPQCPFPDSQFGPLLDGTIRFDAIMVQFYNNFCGADTFSPGSATQQTFNFATWDNWAKSVSRNPDVKIMLGIPGGESGSKTGYVGGNSLISVIEYSASFSSFGGVMIWDMTELYDNTGFLDTITAALNPIDEYYIVDAQPVSEEPKQVTYKPDLPSTGATPVSADKGAWIRLIFAFLTLALM</sequence>
<dbReference type="EMBL" id="MCBR01003050">
    <property type="protein sequence ID" value="RKF81034.1"/>
    <property type="molecule type" value="Genomic_DNA"/>
</dbReference>
<evidence type="ECO:0000256" key="4">
    <source>
        <dbReference type="ARBA" id="ARBA00022801"/>
    </source>
</evidence>
<dbReference type="PANTHER" id="PTHR45708:SF49">
    <property type="entry name" value="ENDOCHITINASE"/>
    <property type="match status" value="1"/>
</dbReference>
<dbReference type="GO" id="GO:0008843">
    <property type="term" value="F:endochitinase activity"/>
    <property type="evidence" value="ECO:0007669"/>
    <property type="project" value="UniProtKB-EC"/>
</dbReference>
<evidence type="ECO:0000256" key="11">
    <source>
        <dbReference type="SAM" id="SignalP"/>
    </source>
</evidence>
<dbReference type="PROSITE" id="PS51910">
    <property type="entry name" value="GH18_2"/>
    <property type="match status" value="1"/>
</dbReference>
<evidence type="ECO:0000256" key="7">
    <source>
        <dbReference type="ARBA" id="ARBA00023295"/>
    </source>
</evidence>
<dbReference type="GO" id="GO:0000272">
    <property type="term" value="P:polysaccharide catabolic process"/>
    <property type="evidence" value="ECO:0007669"/>
    <property type="project" value="UniProtKB-KW"/>
</dbReference>
<dbReference type="OrthoDB" id="6020543at2759"/>
<comment type="similarity">
    <text evidence="9">Belongs to the glycosyl hydrolase 18 family. Chitinase class III subfamily.</text>
</comment>
<keyword evidence="5" id="KW-0146">Chitin degradation</keyword>
<keyword evidence="7 10" id="KW-0326">Glycosidase</keyword>
<evidence type="ECO:0000259" key="12">
    <source>
        <dbReference type="PROSITE" id="PS51910"/>
    </source>
</evidence>
<name>A0A420J2P4_9PEZI</name>
<evidence type="ECO:0000256" key="6">
    <source>
        <dbReference type="ARBA" id="ARBA00023277"/>
    </source>
</evidence>
<evidence type="ECO:0000256" key="2">
    <source>
        <dbReference type="ARBA" id="ARBA00012729"/>
    </source>
</evidence>
<evidence type="ECO:0000256" key="5">
    <source>
        <dbReference type="ARBA" id="ARBA00023024"/>
    </source>
</evidence>
<gene>
    <name evidence="13" type="ORF">GcC1_030031</name>
</gene>
<feature type="signal peptide" evidence="11">
    <location>
        <begin position="1"/>
        <end position="19"/>
    </location>
</feature>
<evidence type="ECO:0000256" key="1">
    <source>
        <dbReference type="ARBA" id="ARBA00000822"/>
    </source>
</evidence>
<feature type="domain" description="GH18" evidence="12">
    <location>
        <begin position="27"/>
        <end position="331"/>
    </location>
</feature>
<dbReference type="EC" id="3.2.1.14" evidence="2"/>
<dbReference type="PROSITE" id="PS01095">
    <property type="entry name" value="GH18_1"/>
    <property type="match status" value="1"/>
</dbReference>
<protein>
    <recommendedName>
        <fullName evidence="2">chitinase</fullName>
        <ecNumber evidence="2">3.2.1.14</ecNumber>
    </recommendedName>
</protein>
<dbReference type="InterPro" id="IPR001223">
    <property type="entry name" value="Glyco_hydro18_cat"/>
</dbReference>
<organism evidence="13 14">
    <name type="scientific">Golovinomyces cichoracearum</name>
    <dbReference type="NCBI Taxonomy" id="62708"/>
    <lineage>
        <taxon>Eukaryota</taxon>
        <taxon>Fungi</taxon>
        <taxon>Dikarya</taxon>
        <taxon>Ascomycota</taxon>
        <taxon>Pezizomycotina</taxon>
        <taxon>Leotiomycetes</taxon>
        <taxon>Erysiphales</taxon>
        <taxon>Erysiphaceae</taxon>
        <taxon>Golovinomyces</taxon>
    </lineage>
</organism>
<keyword evidence="11" id="KW-0732">Signal</keyword>
<proteinExistence type="inferred from homology"/>
<evidence type="ECO:0000256" key="8">
    <source>
        <dbReference type="ARBA" id="ARBA00023326"/>
    </source>
</evidence>
<keyword evidence="3" id="KW-0147">Chitin-binding</keyword>
<keyword evidence="8" id="KW-0624">Polysaccharide degradation</keyword>
<dbReference type="GO" id="GO:0005576">
    <property type="term" value="C:extracellular region"/>
    <property type="evidence" value="ECO:0007669"/>
    <property type="project" value="TreeGrafter"/>
</dbReference>
<dbReference type="AlphaFoldDB" id="A0A420J2P4"/>
<reference evidence="13 14" key="1">
    <citation type="journal article" date="2018" name="BMC Genomics">
        <title>Comparative genome analyses reveal sequence features reflecting distinct modes of host-adaptation between dicot and monocot powdery mildew.</title>
        <authorList>
            <person name="Wu Y."/>
            <person name="Ma X."/>
            <person name="Pan Z."/>
            <person name="Kale S.D."/>
            <person name="Song Y."/>
            <person name="King H."/>
            <person name="Zhang Q."/>
            <person name="Presley C."/>
            <person name="Deng X."/>
            <person name="Wei C.I."/>
            <person name="Xiao S."/>
        </authorList>
    </citation>
    <scope>NUCLEOTIDE SEQUENCE [LARGE SCALE GENOMIC DNA]</scope>
    <source>
        <strain evidence="13">UCSC1</strain>
    </source>
</reference>
<dbReference type="Pfam" id="PF00704">
    <property type="entry name" value="Glyco_hydro_18"/>
    <property type="match status" value="1"/>
</dbReference>
<dbReference type="SUPFAM" id="SSF51445">
    <property type="entry name" value="(Trans)glycosidases"/>
    <property type="match status" value="1"/>
</dbReference>
<dbReference type="InterPro" id="IPR017853">
    <property type="entry name" value="GH"/>
</dbReference>
<dbReference type="GO" id="GO:0008061">
    <property type="term" value="F:chitin binding"/>
    <property type="evidence" value="ECO:0007669"/>
    <property type="project" value="UniProtKB-KW"/>
</dbReference>
<comment type="caution">
    <text evidence="13">The sequence shown here is derived from an EMBL/GenBank/DDBJ whole genome shotgun (WGS) entry which is preliminary data.</text>
</comment>
<evidence type="ECO:0000313" key="14">
    <source>
        <dbReference type="Proteomes" id="UP000285405"/>
    </source>
</evidence>
<dbReference type="InterPro" id="IPR001579">
    <property type="entry name" value="Glyco_hydro_18_chit_AS"/>
</dbReference>
<dbReference type="Gene3D" id="3.20.20.80">
    <property type="entry name" value="Glycosidases"/>
    <property type="match status" value="1"/>
</dbReference>
<dbReference type="Proteomes" id="UP000285405">
    <property type="component" value="Unassembled WGS sequence"/>
</dbReference>
<evidence type="ECO:0000256" key="10">
    <source>
        <dbReference type="RuleBase" id="RU000489"/>
    </source>
</evidence>
<dbReference type="CDD" id="cd02877">
    <property type="entry name" value="GH18_hevamine_XipI_class_III"/>
    <property type="match status" value="1"/>
</dbReference>
<accession>A0A420J2P4</accession>
<keyword evidence="6" id="KW-0119">Carbohydrate metabolism</keyword>
<evidence type="ECO:0000313" key="13">
    <source>
        <dbReference type="EMBL" id="RKF81034.1"/>
    </source>
</evidence>
<evidence type="ECO:0000256" key="9">
    <source>
        <dbReference type="ARBA" id="ARBA00025727"/>
    </source>
</evidence>
<evidence type="ECO:0000256" key="3">
    <source>
        <dbReference type="ARBA" id="ARBA00022669"/>
    </source>
</evidence>
<dbReference type="InterPro" id="IPR050542">
    <property type="entry name" value="Glycosyl_Hydrlase18_Chitinase"/>
</dbReference>
<dbReference type="GO" id="GO:0006032">
    <property type="term" value="P:chitin catabolic process"/>
    <property type="evidence" value="ECO:0007669"/>
    <property type="project" value="UniProtKB-KW"/>
</dbReference>
<dbReference type="InterPro" id="IPR045321">
    <property type="entry name" value="Cts1-like"/>
</dbReference>
<keyword evidence="4 10" id="KW-0378">Hydrolase</keyword>
<feature type="chain" id="PRO_5019209084" description="chitinase" evidence="11">
    <location>
        <begin position="20"/>
        <end position="383"/>
    </location>
</feature>
<dbReference type="PANTHER" id="PTHR45708">
    <property type="entry name" value="ENDOCHITINASE"/>
    <property type="match status" value="1"/>
</dbReference>
<comment type="catalytic activity">
    <reaction evidence="1">
        <text>Random endo-hydrolysis of N-acetyl-beta-D-glucosaminide (1-&gt;4)-beta-linkages in chitin and chitodextrins.</text>
        <dbReference type="EC" id="3.2.1.14"/>
    </reaction>
</comment>